<dbReference type="FunFam" id="3.40.50.1820:FF:000442">
    <property type="entry name" value="Subfamily S9C unassigned peptidase"/>
    <property type="match status" value="1"/>
</dbReference>
<name>A0A0A0EL34_9GAMM</name>
<dbReference type="OrthoDB" id="4269629at2"/>
<accession>A0A0A0EL34</accession>
<dbReference type="PANTHER" id="PTHR42776">
    <property type="entry name" value="SERINE PEPTIDASE S9 FAMILY MEMBER"/>
    <property type="match status" value="1"/>
</dbReference>
<dbReference type="InterPro" id="IPR029058">
    <property type="entry name" value="AB_hydrolase_fold"/>
</dbReference>
<dbReference type="AlphaFoldDB" id="A0A0A0EL34"/>
<evidence type="ECO:0000313" key="4">
    <source>
        <dbReference type="Proteomes" id="UP000030017"/>
    </source>
</evidence>
<dbReference type="SUPFAM" id="SSF82171">
    <property type="entry name" value="DPP6 N-terminal domain-like"/>
    <property type="match status" value="1"/>
</dbReference>
<dbReference type="STRING" id="1122185.N792_13195"/>
<proteinExistence type="predicted"/>
<protein>
    <submittedName>
        <fullName evidence="3">Peptidase S9</fullName>
    </submittedName>
</protein>
<dbReference type="InterPro" id="IPR001375">
    <property type="entry name" value="Peptidase_S9_cat"/>
</dbReference>
<evidence type="ECO:0000259" key="2">
    <source>
        <dbReference type="Pfam" id="PF00326"/>
    </source>
</evidence>
<keyword evidence="4" id="KW-1185">Reference proteome</keyword>
<dbReference type="GO" id="GO:0006508">
    <property type="term" value="P:proteolysis"/>
    <property type="evidence" value="ECO:0007669"/>
    <property type="project" value="InterPro"/>
</dbReference>
<feature type="domain" description="Peptidase S9 prolyl oligopeptidase catalytic" evidence="2">
    <location>
        <begin position="437"/>
        <end position="647"/>
    </location>
</feature>
<dbReference type="EMBL" id="AVPS01000009">
    <property type="protein sequence ID" value="KGM51020.1"/>
    <property type="molecule type" value="Genomic_DNA"/>
</dbReference>
<evidence type="ECO:0000313" key="3">
    <source>
        <dbReference type="EMBL" id="KGM51020.1"/>
    </source>
</evidence>
<dbReference type="Pfam" id="PF00326">
    <property type="entry name" value="Peptidase_S9"/>
    <property type="match status" value="1"/>
</dbReference>
<dbReference type="Proteomes" id="UP000030017">
    <property type="component" value="Unassembled WGS sequence"/>
</dbReference>
<comment type="caution">
    <text evidence="3">The sequence shown here is derived from an EMBL/GenBank/DDBJ whole genome shotgun (WGS) entry which is preliminary data.</text>
</comment>
<dbReference type="Gene3D" id="3.40.50.1820">
    <property type="entry name" value="alpha/beta hydrolase"/>
    <property type="match status" value="1"/>
</dbReference>
<evidence type="ECO:0000256" key="1">
    <source>
        <dbReference type="ARBA" id="ARBA00022801"/>
    </source>
</evidence>
<sequence>MANGTESPSTSASATTARKTVNIDAYIRSDRFESIKISPKGDYFAATVPLENGERTGLAIMRRADNSISTTFALDKNTHVADFHWVNPERLLISIAEKFGALETPQLTGELYAINADGSKGTFLVGQRMMGEGLGTRIQPRKVERIAAFLIDPLLNDDKRVIISVIPFNDDPFTRAEIMDVYTGRRAPVARAPVRNASFITDSQGVVRFAVGAGLDNKQQLHYREGEGKPWQLLHDQAVDDLAQTPIGFSADDRTAYLEVEQASGPNAIIAFDIATQARTTVLVDDIADPARILRTSGNASPVGALLLDGKPRTAFFDEQSEEARLYRSLEAAFGGEPLLITSQTADGKVALVQTWSDRSPGDFFLFDKQAKKAGHLLSRRDWFDPAQMAERRPVRLQARDGLALHGILTVPNGASGKNMPMVVMPHGGPFGIQDFWGFDTSSQMLAEAGYAVLQLNFRGSGGYGKAFTEAGKRQWGLAMQDDLTDATRWAIQQGVADANRICIYGASYGAYAALMGVAKEPDLYRCAVGYVGVYDLPTMHTQGDVQRRGSGATYLREWIGERRDLDGVSPNKLADKIKVPVFLAAGGRDERAPIQHSRLMERALTAAGVPVETLYYDNEGHGFYLDSSNREYYTRLLAFLSRHLGGAEAATTSK</sequence>
<keyword evidence="1" id="KW-0378">Hydrolase</keyword>
<organism evidence="3 4">
    <name type="scientific">Lysobacter concretionis Ko07 = DSM 16239</name>
    <dbReference type="NCBI Taxonomy" id="1122185"/>
    <lineage>
        <taxon>Bacteria</taxon>
        <taxon>Pseudomonadati</taxon>
        <taxon>Pseudomonadota</taxon>
        <taxon>Gammaproteobacteria</taxon>
        <taxon>Lysobacterales</taxon>
        <taxon>Lysobacteraceae</taxon>
        <taxon>Novilysobacter</taxon>
    </lineage>
</organism>
<dbReference type="PANTHER" id="PTHR42776:SF27">
    <property type="entry name" value="DIPEPTIDYL PEPTIDASE FAMILY MEMBER 6"/>
    <property type="match status" value="1"/>
</dbReference>
<gene>
    <name evidence="3" type="ORF">N792_13195</name>
</gene>
<dbReference type="GO" id="GO:0004252">
    <property type="term" value="F:serine-type endopeptidase activity"/>
    <property type="evidence" value="ECO:0007669"/>
    <property type="project" value="TreeGrafter"/>
</dbReference>
<dbReference type="RefSeq" id="WP_036195544.1">
    <property type="nucleotide sequence ID" value="NZ_AVPS01000009.1"/>
</dbReference>
<reference evidence="3 4" key="1">
    <citation type="submission" date="2013-08" db="EMBL/GenBank/DDBJ databases">
        <title>Genome sequencing of Lysobacter.</title>
        <authorList>
            <person name="Zhang S."/>
            <person name="Wang G."/>
        </authorList>
    </citation>
    <scope>NUCLEOTIDE SEQUENCE [LARGE SCALE GENOMIC DNA]</scope>
    <source>
        <strain evidence="3 4">Ko07</strain>
    </source>
</reference>
<dbReference type="SUPFAM" id="SSF53474">
    <property type="entry name" value="alpha/beta-Hydrolases"/>
    <property type="match status" value="1"/>
</dbReference>
<dbReference type="eggNOG" id="COG1506">
    <property type="taxonomic scope" value="Bacteria"/>
</dbReference>